<dbReference type="InterPro" id="IPR012337">
    <property type="entry name" value="RNaseH-like_sf"/>
</dbReference>
<reference evidence="6 7" key="1">
    <citation type="submission" date="2016-02" db="EMBL/GenBank/DDBJ databases">
        <title>Genome analysis of coral dinoflagellate symbionts highlights evolutionary adaptations to a symbiotic lifestyle.</title>
        <authorList>
            <person name="Aranda M."/>
            <person name="Li Y."/>
            <person name="Liew Y.J."/>
            <person name="Baumgarten S."/>
            <person name="Simakov O."/>
            <person name="Wilson M."/>
            <person name="Piel J."/>
            <person name="Ashoor H."/>
            <person name="Bougouffa S."/>
            <person name="Bajic V.B."/>
            <person name="Ryu T."/>
            <person name="Ravasi T."/>
            <person name="Bayer T."/>
            <person name="Micklem G."/>
            <person name="Kim H."/>
            <person name="Bhak J."/>
            <person name="Lajeunesse T.C."/>
            <person name="Voolstra C.R."/>
        </authorList>
    </citation>
    <scope>NUCLEOTIDE SEQUENCE [LARGE SCALE GENOMIC DNA]</scope>
    <source>
        <strain evidence="6 7">CCMP2467</strain>
    </source>
</reference>
<dbReference type="InterPro" id="IPR051274">
    <property type="entry name" value="3-5_Exoribonuclease"/>
</dbReference>
<dbReference type="AlphaFoldDB" id="A0A1Q9EJ47"/>
<proteinExistence type="predicted"/>
<keyword evidence="2" id="KW-0378">Hydrolase</keyword>
<dbReference type="GO" id="GO:0000175">
    <property type="term" value="F:3'-5'-RNA exonuclease activity"/>
    <property type="evidence" value="ECO:0007669"/>
    <property type="project" value="InterPro"/>
</dbReference>
<evidence type="ECO:0000259" key="5">
    <source>
        <dbReference type="SMART" id="SM00479"/>
    </source>
</evidence>
<dbReference type="CDD" id="cd06133">
    <property type="entry name" value="ERI-1_3'hExo_like"/>
    <property type="match status" value="1"/>
</dbReference>
<dbReference type="OrthoDB" id="419694at2759"/>
<evidence type="ECO:0000256" key="4">
    <source>
        <dbReference type="SAM" id="MobiDB-lite"/>
    </source>
</evidence>
<dbReference type="Gene3D" id="3.30.420.10">
    <property type="entry name" value="Ribonuclease H-like superfamily/Ribonuclease H"/>
    <property type="match status" value="1"/>
</dbReference>
<keyword evidence="3" id="KW-0269">Exonuclease</keyword>
<dbReference type="PANTHER" id="PTHR23044:SF61">
    <property type="entry name" value="3'-5' EXORIBONUCLEASE 1-RELATED"/>
    <property type="match status" value="1"/>
</dbReference>
<sequence>MEPPEAQLLQTAVCEDDADHADGQTAAVDYYAIVDFECTCDKRSTERKYRHEIIEFPVVFVNAETLEFEFHRYVRPTEKPDFCRELTGIQQEWVEEADTLDVVLRDFYDFLEERSLVHRPRDRTPQSRRFVICTDGPSDVRQFLEPETRRKGFGFRGCWHSYVNVRRQFANAFGSGRECSLQEMLSCRGMSFDGRPHCGLHDSRNIARLVVDLLREGHPLMPTSIAEPRRNGRRVASYGPGDEETGWSAAGFFSSDVLEAEICILPSGGASLRRLFVHCHPAST</sequence>
<dbReference type="SMART" id="SM00479">
    <property type="entry name" value="EXOIII"/>
    <property type="match status" value="1"/>
</dbReference>
<dbReference type="InterPro" id="IPR013520">
    <property type="entry name" value="Ribonucl_H"/>
</dbReference>
<evidence type="ECO:0000256" key="2">
    <source>
        <dbReference type="ARBA" id="ARBA00022801"/>
    </source>
</evidence>
<name>A0A1Q9EJ47_SYMMI</name>
<evidence type="ECO:0000313" key="7">
    <source>
        <dbReference type="Proteomes" id="UP000186817"/>
    </source>
</evidence>
<dbReference type="InterPro" id="IPR047201">
    <property type="entry name" value="ERI-1_3'hExo-like"/>
</dbReference>
<organism evidence="6 7">
    <name type="scientific">Symbiodinium microadriaticum</name>
    <name type="common">Dinoflagellate</name>
    <name type="synonym">Zooxanthella microadriatica</name>
    <dbReference type="NCBI Taxonomy" id="2951"/>
    <lineage>
        <taxon>Eukaryota</taxon>
        <taxon>Sar</taxon>
        <taxon>Alveolata</taxon>
        <taxon>Dinophyceae</taxon>
        <taxon>Suessiales</taxon>
        <taxon>Symbiodiniaceae</taxon>
        <taxon>Symbiodinium</taxon>
    </lineage>
</organism>
<dbReference type="PANTHER" id="PTHR23044">
    <property type="entry name" value="3'-5' EXONUCLEASE ERI1-RELATED"/>
    <property type="match status" value="1"/>
</dbReference>
<evidence type="ECO:0000313" key="6">
    <source>
        <dbReference type="EMBL" id="OLQ07435.1"/>
    </source>
</evidence>
<comment type="caution">
    <text evidence="6">The sequence shown here is derived from an EMBL/GenBank/DDBJ whole genome shotgun (WGS) entry which is preliminary data.</text>
</comment>
<gene>
    <name evidence="6" type="primary">ERI1</name>
    <name evidence="6" type="ORF">AK812_SmicGene9171</name>
</gene>
<keyword evidence="1" id="KW-0540">Nuclease</keyword>
<dbReference type="InterPro" id="IPR036397">
    <property type="entry name" value="RNaseH_sf"/>
</dbReference>
<dbReference type="GO" id="GO:0003676">
    <property type="term" value="F:nucleic acid binding"/>
    <property type="evidence" value="ECO:0007669"/>
    <property type="project" value="InterPro"/>
</dbReference>
<dbReference type="Pfam" id="PF00929">
    <property type="entry name" value="RNase_T"/>
    <property type="match status" value="1"/>
</dbReference>
<keyword evidence="7" id="KW-1185">Reference proteome</keyword>
<dbReference type="OMA" id="FNYANEI"/>
<evidence type="ECO:0000256" key="3">
    <source>
        <dbReference type="ARBA" id="ARBA00022839"/>
    </source>
</evidence>
<protein>
    <submittedName>
        <fullName evidence="6">3'-5' exoribonuclease 1</fullName>
    </submittedName>
</protein>
<accession>A0A1Q9EJ47</accession>
<dbReference type="EMBL" id="LSRX01000139">
    <property type="protein sequence ID" value="OLQ07435.1"/>
    <property type="molecule type" value="Genomic_DNA"/>
</dbReference>
<feature type="domain" description="Exonuclease" evidence="5">
    <location>
        <begin position="30"/>
        <end position="219"/>
    </location>
</feature>
<dbReference type="SUPFAM" id="SSF53098">
    <property type="entry name" value="Ribonuclease H-like"/>
    <property type="match status" value="1"/>
</dbReference>
<feature type="region of interest" description="Disordered" evidence="4">
    <location>
        <begin position="222"/>
        <end position="242"/>
    </location>
</feature>
<evidence type="ECO:0000256" key="1">
    <source>
        <dbReference type="ARBA" id="ARBA00022722"/>
    </source>
</evidence>
<dbReference type="Proteomes" id="UP000186817">
    <property type="component" value="Unassembled WGS sequence"/>
</dbReference>